<protein>
    <submittedName>
        <fullName evidence="1">Uncharacterized protein</fullName>
    </submittedName>
</protein>
<accession>A0A1G7RK13</accession>
<keyword evidence="2" id="KW-1185">Reference proteome</keyword>
<evidence type="ECO:0000313" key="2">
    <source>
        <dbReference type="Proteomes" id="UP000198967"/>
    </source>
</evidence>
<evidence type="ECO:0000313" key="1">
    <source>
        <dbReference type="EMBL" id="SDG11077.1"/>
    </source>
</evidence>
<gene>
    <name evidence="1" type="ORF">SAMN05216377_10951</name>
</gene>
<dbReference type="EMBL" id="FNBE01000009">
    <property type="protein sequence ID" value="SDG11077.1"/>
    <property type="molecule type" value="Genomic_DNA"/>
</dbReference>
<dbReference type="Proteomes" id="UP000198967">
    <property type="component" value="Unassembled WGS sequence"/>
</dbReference>
<proteinExistence type="predicted"/>
<organism evidence="1 2">
    <name type="scientific">Pseudonocardia oroxyli</name>
    <dbReference type="NCBI Taxonomy" id="366584"/>
    <lineage>
        <taxon>Bacteria</taxon>
        <taxon>Bacillati</taxon>
        <taxon>Actinomycetota</taxon>
        <taxon>Actinomycetes</taxon>
        <taxon>Pseudonocardiales</taxon>
        <taxon>Pseudonocardiaceae</taxon>
        <taxon>Pseudonocardia</taxon>
    </lineage>
</organism>
<sequence>MTALRHLPGQYFEDLGGSINWLASERLEWDSLSDERASYIRAIMGAGQ</sequence>
<name>A0A1G7RK13_PSEOR</name>
<reference evidence="1 2" key="1">
    <citation type="submission" date="2016-10" db="EMBL/GenBank/DDBJ databases">
        <authorList>
            <person name="de Groot N.N."/>
        </authorList>
    </citation>
    <scope>NUCLEOTIDE SEQUENCE [LARGE SCALE GENOMIC DNA]</scope>
    <source>
        <strain evidence="1 2">CGMCC 4.3143</strain>
    </source>
</reference>
<dbReference type="AlphaFoldDB" id="A0A1G7RK13"/>